<feature type="region of interest" description="Disordered" evidence="1">
    <location>
        <begin position="55"/>
        <end position="74"/>
    </location>
</feature>
<proteinExistence type="predicted"/>
<evidence type="ECO:0000313" key="2">
    <source>
        <dbReference type="EMBL" id="CCD02608.1"/>
    </source>
</evidence>
<geneLocation type="plasmid" evidence="2 3">
    <name>AZOBR_p3</name>
</geneLocation>
<accession>A0A9P1NRG8</accession>
<reference evidence="2 3" key="1">
    <citation type="journal article" date="2011" name="PLoS Genet.">
        <title>Azospirillum genomes reveal transition of bacteria from aquatic to terrestrial environments.</title>
        <authorList>
            <person name="Wisniewski-Dye F."/>
            <person name="Borziak K."/>
            <person name="Khalsa-Moyers G."/>
            <person name="Alexandre G."/>
            <person name="Sukharnikov L.O."/>
            <person name="Wuichet K."/>
            <person name="Hurst G.B."/>
            <person name="McDonald W.H."/>
            <person name="Robertson J.S."/>
            <person name="Barbe V."/>
            <person name="Calteau A."/>
            <person name="Rouy Z."/>
            <person name="Mangenot S."/>
            <person name="Prigent-Combaret C."/>
            <person name="Normand P."/>
            <person name="Boyer M."/>
            <person name="Siguier P."/>
            <person name="Dessaux Y."/>
            <person name="Elmerich C."/>
            <person name="Condemine G."/>
            <person name="Krishnen G."/>
            <person name="Kennedy I."/>
            <person name="Paterson A.H."/>
            <person name="Gonzalez V."/>
            <person name="Mavingui P."/>
            <person name="Zhulin I.B."/>
        </authorList>
    </citation>
    <scope>NUCLEOTIDE SEQUENCE [LARGE SCALE GENOMIC DNA]</scope>
    <source>
        <strain evidence="2 3">Sp245</strain>
    </source>
</reference>
<evidence type="ECO:0000313" key="3">
    <source>
        <dbReference type="Proteomes" id="UP000007319"/>
    </source>
</evidence>
<dbReference type="AlphaFoldDB" id="A0A9P1NRG8"/>
<dbReference type="KEGG" id="abs:AZOBR_p330009"/>
<sequence>MTPVRTSFAWRDSAHGHKLPAGLAGGISIAVFPASDFVNGQFIFADGGFMAIYGPRPSAEPPPLRPRSGCRTER</sequence>
<evidence type="ECO:0000256" key="1">
    <source>
        <dbReference type="SAM" id="MobiDB-lite"/>
    </source>
</evidence>
<keyword evidence="2" id="KW-0614">Plasmid</keyword>
<dbReference type="EMBL" id="HE577330">
    <property type="protein sequence ID" value="CCD02608.1"/>
    <property type="molecule type" value="Genomic_DNA"/>
</dbReference>
<evidence type="ECO:0008006" key="4">
    <source>
        <dbReference type="Google" id="ProtNLM"/>
    </source>
</evidence>
<organism evidence="2 3">
    <name type="scientific">Azospirillum baldaniorum</name>
    <dbReference type="NCBI Taxonomy" id="1064539"/>
    <lineage>
        <taxon>Bacteria</taxon>
        <taxon>Pseudomonadati</taxon>
        <taxon>Pseudomonadota</taxon>
        <taxon>Alphaproteobacteria</taxon>
        <taxon>Rhodospirillales</taxon>
        <taxon>Azospirillaceae</taxon>
        <taxon>Azospirillum</taxon>
    </lineage>
</organism>
<name>A0A9P1NRG8_9PROT</name>
<keyword evidence="3" id="KW-1185">Reference proteome</keyword>
<protein>
    <recommendedName>
        <fullName evidence="4">Gluconate 5-dehydrogenase</fullName>
    </recommendedName>
</protein>
<gene>
    <name evidence="2" type="ORF">AZOBR_p330009</name>
</gene>
<dbReference type="Proteomes" id="UP000007319">
    <property type="component" value="Plasmid AZOBR_p3"/>
</dbReference>